<dbReference type="PANTHER" id="PTHR42939:SF1">
    <property type="entry name" value="ABC TRANSPORTER ATP-BINDING PROTEIN ALBC-RELATED"/>
    <property type="match status" value="1"/>
</dbReference>
<organism evidence="5 6">
    <name type="scientific">Natranaerovirga pectinivora</name>
    <dbReference type="NCBI Taxonomy" id="682400"/>
    <lineage>
        <taxon>Bacteria</taxon>
        <taxon>Bacillati</taxon>
        <taxon>Bacillota</taxon>
        <taxon>Clostridia</taxon>
        <taxon>Lachnospirales</taxon>
        <taxon>Natranaerovirgaceae</taxon>
        <taxon>Natranaerovirga</taxon>
    </lineage>
</organism>
<evidence type="ECO:0000256" key="3">
    <source>
        <dbReference type="ARBA" id="ARBA00022840"/>
    </source>
</evidence>
<name>A0A4R3MPD3_9FIRM</name>
<keyword evidence="1" id="KW-0813">Transport</keyword>
<evidence type="ECO:0000256" key="2">
    <source>
        <dbReference type="ARBA" id="ARBA00022741"/>
    </source>
</evidence>
<dbReference type="InterPro" id="IPR051782">
    <property type="entry name" value="ABC_Transporter_VariousFunc"/>
</dbReference>
<feature type="domain" description="ABC transporter" evidence="4">
    <location>
        <begin position="2"/>
        <end position="224"/>
    </location>
</feature>
<sequence>MLKTENLTKGFLNKKALKNVSIEIPQGVICGILGPNGSGKTTLMKIAAGLVNPTSGSIFFKNINIGSKTKSRIAYMPTEQFLYGFMTIKTVGQYFNDFYDDFNMEKYKRLIEFMKLEMTTKVSSLSTGMGAKLKIAATLSRNADLFMLDEPLNGIDLVTREKIIQTIVETANENNTILISSHLVDEMEKILSSVLYLRDGEIIIQGDANVIRSEHGKSIVDLYKEVFA</sequence>
<gene>
    <name evidence="5" type="ORF">EDC18_105176</name>
</gene>
<proteinExistence type="predicted"/>
<evidence type="ECO:0000313" key="6">
    <source>
        <dbReference type="Proteomes" id="UP000294902"/>
    </source>
</evidence>
<dbReference type="InterPro" id="IPR003593">
    <property type="entry name" value="AAA+_ATPase"/>
</dbReference>
<dbReference type="OrthoDB" id="9804819at2"/>
<dbReference type="PANTHER" id="PTHR42939">
    <property type="entry name" value="ABC TRANSPORTER ATP-BINDING PROTEIN ALBC-RELATED"/>
    <property type="match status" value="1"/>
</dbReference>
<dbReference type="GO" id="GO:0005524">
    <property type="term" value="F:ATP binding"/>
    <property type="evidence" value="ECO:0007669"/>
    <property type="project" value="UniProtKB-KW"/>
</dbReference>
<dbReference type="PROSITE" id="PS50893">
    <property type="entry name" value="ABC_TRANSPORTER_2"/>
    <property type="match status" value="1"/>
</dbReference>
<dbReference type="SUPFAM" id="SSF52540">
    <property type="entry name" value="P-loop containing nucleoside triphosphate hydrolases"/>
    <property type="match status" value="1"/>
</dbReference>
<dbReference type="InterPro" id="IPR027417">
    <property type="entry name" value="P-loop_NTPase"/>
</dbReference>
<reference evidence="5 6" key="1">
    <citation type="submission" date="2019-03" db="EMBL/GenBank/DDBJ databases">
        <title>Genomic Encyclopedia of Type Strains, Phase IV (KMG-IV): sequencing the most valuable type-strain genomes for metagenomic binning, comparative biology and taxonomic classification.</title>
        <authorList>
            <person name="Goeker M."/>
        </authorList>
    </citation>
    <scope>NUCLEOTIDE SEQUENCE [LARGE SCALE GENOMIC DNA]</scope>
    <source>
        <strain evidence="5 6">DSM 24629</strain>
    </source>
</reference>
<dbReference type="GO" id="GO:0016887">
    <property type="term" value="F:ATP hydrolysis activity"/>
    <property type="evidence" value="ECO:0007669"/>
    <property type="project" value="InterPro"/>
</dbReference>
<keyword evidence="6" id="KW-1185">Reference proteome</keyword>
<keyword evidence="3 5" id="KW-0067">ATP-binding</keyword>
<evidence type="ECO:0000259" key="4">
    <source>
        <dbReference type="PROSITE" id="PS50893"/>
    </source>
</evidence>
<dbReference type="Gene3D" id="3.40.50.300">
    <property type="entry name" value="P-loop containing nucleotide triphosphate hydrolases"/>
    <property type="match status" value="1"/>
</dbReference>
<evidence type="ECO:0000256" key="1">
    <source>
        <dbReference type="ARBA" id="ARBA00022448"/>
    </source>
</evidence>
<dbReference type="RefSeq" id="WP_132252364.1">
    <property type="nucleotide sequence ID" value="NZ_SMAL01000005.1"/>
</dbReference>
<accession>A0A4R3MPD3</accession>
<evidence type="ECO:0000313" key="5">
    <source>
        <dbReference type="EMBL" id="TCT14694.1"/>
    </source>
</evidence>
<comment type="caution">
    <text evidence="5">The sequence shown here is derived from an EMBL/GenBank/DDBJ whole genome shotgun (WGS) entry which is preliminary data.</text>
</comment>
<dbReference type="AlphaFoldDB" id="A0A4R3MPD3"/>
<dbReference type="Proteomes" id="UP000294902">
    <property type="component" value="Unassembled WGS sequence"/>
</dbReference>
<dbReference type="SMART" id="SM00382">
    <property type="entry name" value="AAA"/>
    <property type="match status" value="1"/>
</dbReference>
<dbReference type="InterPro" id="IPR003439">
    <property type="entry name" value="ABC_transporter-like_ATP-bd"/>
</dbReference>
<dbReference type="CDD" id="cd03230">
    <property type="entry name" value="ABC_DR_subfamily_A"/>
    <property type="match status" value="1"/>
</dbReference>
<dbReference type="Pfam" id="PF00005">
    <property type="entry name" value="ABC_tran"/>
    <property type="match status" value="1"/>
</dbReference>
<keyword evidence="2" id="KW-0547">Nucleotide-binding</keyword>
<protein>
    <submittedName>
        <fullName evidence="5">ABC-2 type transport system ATP-binding protein</fullName>
    </submittedName>
</protein>
<dbReference type="EMBL" id="SMAL01000005">
    <property type="protein sequence ID" value="TCT14694.1"/>
    <property type="molecule type" value="Genomic_DNA"/>
</dbReference>